<evidence type="ECO:0000256" key="4">
    <source>
        <dbReference type="ARBA" id="ARBA00022475"/>
    </source>
</evidence>
<evidence type="ECO:0000256" key="5">
    <source>
        <dbReference type="ARBA" id="ARBA00022692"/>
    </source>
</evidence>
<dbReference type="PANTHER" id="PTHR21716">
    <property type="entry name" value="TRANSMEMBRANE PROTEIN"/>
    <property type="match status" value="1"/>
</dbReference>
<evidence type="ECO:0008006" key="11">
    <source>
        <dbReference type="Google" id="ProtNLM"/>
    </source>
</evidence>
<protein>
    <recommendedName>
        <fullName evidence="11">AI-2E family transporter</fullName>
    </recommendedName>
</protein>
<evidence type="ECO:0000256" key="9">
    <source>
        <dbReference type="SAM" id="Phobius"/>
    </source>
</evidence>
<evidence type="ECO:0000256" key="2">
    <source>
        <dbReference type="ARBA" id="ARBA00009773"/>
    </source>
</evidence>
<dbReference type="Pfam" id="PF01594">
    <property type="entry name" value="AI-2E_transport"/>
    <property type="match status" value="1"/>
</dbReference>
<keyword evidence="5 9" id="KW-0812">Transmembrane</keyword>
<keyword evidence="4" id="KW-1003">Cell membrane</keyword>
<organism evidence="10">
    <name type="scientific">uncultured Acidimicrobiales bacterium</name>
    <dbReference type="NCBI Taxonomy" id="310071"/>
    <lineage>
        <taxon>Bacteria</taxon>
        <taxon>Bacillati</taxon>
        <taxon>Actinomycetota</taxon>
        <taxon>Acidimicrobiia</taxon>
        <taxon>Acidimicrobiales</taxon>
        <taxon>environmental samples</taxon>
    </lineage>
</organism>
<feature type="transmembrane region" description="Helical" evidence="9">
    <location>
        <begin position="154"/>
        <end position="174"/>
    </location>
</feature>
<reference evidence="10" key="1">
    <citation type="submission" date="2020-02" db="EMBL/GenBank/DDBJ databases">
        <authorList>
            <person name="Meier V. D."/>
        </authorList>
    </citation>
    <scope>NUCLEOTIDE SEQUENCE</scope>
    <source>
        <strain evidence="10">AVDCRST_MAG10</strain>
    </source>
</reference>
<accession>A0A6J4IP24</accession>
<comment type="subcellular location">
    <subcellularLocation>
        <location evidence="1">Cell membrane</location>
        <topology evidence="1">Multi-pass membrane protein</topology>
    </subcellularLocation>
</comment>
<feature type="transmembrane region" description="Helical" evidence="9">
    <location>
        <begin position="12"/>
        <end position="33"/>
    </location>
</feature>
<comment type="similarity">
    <text evidence="2">Belongs to the autoinducer-2 exporter (AI-2E) (TC 2.A.86) family.</text>
</comment>
<dbReference type="GO" id="GO:0005886">
    <property type="term" value="C:plasma membrane"/>
    <property type="evidence" value="ECO:0007669"/>
    <property type="project" value="UniProtKB-SubCell"/>
</dbReference>
<keyword evidence="7 9" id="KW-0472">Membrane</keyword>
<dbReference type="PANTHER" id="PTHR21716:SF53">
    <property type="entry name" value="PERMEASE PERM-RELATED"/>
    <property type="match status" value="1"/>
</dbReference>
<dbReference type="GO" id="GO:0055085">
    <property type="term" value="P:transmembrane transport"/>
    <property type="evidence" value="ECO:0007669"/>
    <property type="project" value="TreeGrafter"/>
</dbReference>
<sequence>MANERQPVPVRTMLVAIALVVATYLTLRAIVLLAHIETLLVVAAFFAVVLTPAVDLVRRKLHVSRGLSTAIVFIVGLAVLTGLLYAFIRPLVDEASEFVDNFPTYVSEAREGRGPAGDLVKRYNLDERLRDAQADIENSLGNAGGGALKVAGKVLGGVASTLTILVLSLMMVLYGPDILKSALNILEPTKRQRVRAVASDCARALTGYVMGNLLISLIAGTVTFVALLIFGVPFAAVLALWTAFADLIPLVGATLGAIPTIGVAFLHSTTAGIGMLVFYVIYQQFENHVLQVVIMSKTVQINQLFVLVSVLIGVELLGILGALLAIPAAGVLQVIVRDLWDHRAGKFKDEPTIGADEIPVSEVDGEKTAGPNEDGQNKGGQNEDDTPDRPVAVSE</sequence>
<evidence type="ECO:0000256" key="3">
    <source>
        <dbReference type="ARBA" id="ARBA00022448"/>
    </source>
</evidence>
<evidence type="ECO:0000256" key="7">
    <source>
        <dbReference type="ARBA" id="ARBA00023136"/>
    </source>
</evidence>
<evidence type="ECO:0000256" key="6">
    <source>
        <dbReference type="ARBA" id="ARBA00022989"/>
    </source>
</evidence>
<gene>
    <name evidence="10" type="ORF">AVDCRST_MAG10-2536</name>
</gene>
<keyword evidence="6 9" id="KW-1133">Transmembrane helix</keyword>
<proteinExistence type="inferred from homology"/>
<evidence type="ECO:0000256" key="1">
    <source>
        <dbReference type="ARBA" id="ARBA00004651"/>
    </source>
</evidence>
<evidence type="ECO:0000256" key="8">
    <source>
        <dbReference type="SAM" id="MobiDB-lite"/>
    </source>
</evidence>
<feature type="transmembrane region" description="Helical" evidence="9">
    <location>
        <begin position="69"/>
        <end position="88"/>
    </location>
</feature>
<dbReference type="AlphaFoldDB" id="A0A6J4IP24"/>
<dbReference type="InterPro" id="IPR002549">
    <property type="entry name" value="AI-2E-like"/>
</dbReference>
<feature type="region of interest" description="Disordered" evidence="8">
    <location>
        <begin position="351"/>
        <end position="395"/>
    </location>
</feature>
<name>A0A6J4IP24_9ACTN</name>
<feature type="transmembrane region" description="Helical" evidence="9">
    <location>
        <begin position="303"/>
        <end position="326"/>
    </location>
</feature>
<feature type="transmembrane region" description="Helical" evidence="9">
    <location>
        <begin position="213"/>
        <end position="241"/>
    </location>
</feature>
<dbReference type="EMBL" id="CADCTB010000156">
    <property type="protein sequence ID" value="CAA9256993.1"/>
    <property type="molecule type" value="Genomic_DNA"/>
</dbReference>
<feature type="transmembrane region" description="Helical" evidence="9">
    <location>
        <begin position="261"/>
        <end position="282"/>
    </location>
</feature>
<evidence type="ECO:0000313" key="10">
    <source>
        <dbReference type="EMBL" id="CAA9256993.1"/>
    </source>
</evidence>
<keyword evidence="3" id="KW-0813">Transport</keyword>
<feature type="transmembrane region" description="Helical" evidence="9">
    <location>
        <begin position="39"/>
        <end position="57"/>
    </location>
</feature>